<dbReference type="AlphaFoldDB" id="A0A6J4I133"/>
<name>A0A6J4I133_9ACTN</name>
<evidence type="ECO:0000259" key="4">
    <source>
        <dbReference type="Pfam" id="PF02837"/>
    </source>
</evidence>
<dbReference type="InterPro" id="IPR051913">
    <property type="entry name" value="GH2_Domain-Containing"/>
</dbReference>
<proteinExistence type="inferred from homology"/>
<dbReference type="InterPro" id="IPR006104">
    <property type="entry name" value="Glyco_hydro_2_N"/>
</dbReference>
<evidence type="ECO:0000256" key="1">
    <source>
        <dbReference type="ARBA" id="ARBA00007401"/>
    </source>
</evidence>
<dbReference type="Gene3D" id="3.20.20.80">
    <property type="entry name" value="Glycosidases"/>
    <property type="match status" value="1"/>
</dbReference>
<evidence type="ECO:0000259" key="3">
    <source>
        <dbReference type="Pfam" id="PF02836"/>
    </source>
</evidence>
<dbReference type="SUPFAM" id="SSF49785">
    <property type="entry name" value="Galactose-binding domain-like"/>
    <property type="match status" value="1"/>
</dbReference>
<dbReference type="GO" id="GO:0005975">
    <property type="term" value="P:carbohydrate metabolic process"/>
    <property type="evidence" value="ECO:0007669"/>
    <property type="project" value="InterPro"/>
</dbReference>
<dbReference type="PANTHER" id="PTHR42732:SF3">
    <property type="entry name" value="HYDROLASE"/>
    <property type="match status" value="1"/>
</dbReference>
<dbReference type="Pfam" id="PF02836">
    <property type="entry name" value="Glyco_hydro_2_C"/>
    <property type="match status" value="1"/>
</dbReference>
<evidence type="ECO:0000256" key="2">
    <source>
        <dbReference type="SAM" id="MobiDB-lite"/>
    </source>
</evidence>
<dbReference type="InterPro" id="IPR006103">
    <property type="entry name" value="Glyco_hydro_2_cat"/>
</dbReference>
<dbReference type="EMBL" id="CADCTP010000124">
    <property type="protein sequence ID" value="CAA9238521.1"/>
    <property type="molecule type" value="Genomic_DNA"/>
</dbReference>
<dbReference type="InterPro" id="IPR008979">
    <property type="entry name" value="Galactose-bd-like_sf"/>
</dbReference>
<evidence type="ECO:0000313" key="5">
    <source>
        <dbReference type="EMBL" id="CAA9238521.1"/>
    </source>
</evidence>
<dbReference type="InterPro" id="IPR017853">
    <property type="entry name" value="GH"/>
</dbReference>
<dbReference type="PANTHER" id="PTHR42732">
    <property type="entry name" value="BETA-GALACTOSIDASE"/>
    <property type="match status" value="1"/>
</dbReference>
<reference evidence="5" key="1">
    <citation type="submission" date="2020-02" db="EMBL/GenBank/DDBJ databases">
        <authorList>
            <person name="Meier V. D."/>
        </authorList>
    </citation>
    <scope>NUCLEOTIDE SEQUENCE</scope>
    <source>
        <strain evidence="5">AVDCRST_MAG41</strain>
    </source>
</reference>
<gene>
    <name evidence="5" type="ORF">AVDCRST_MAG41-1355</name>
</gene>
<organism evidence="5">
    <name type="scientific">uncultured Mycobacteriales bacterium</name>
    <dbReference type="NCBI Taxonomy" id="581187"/>
    <lineage>
        <taxon>Bacteria</taxon>
        <taxon>Bacillati</taxon>
        <taxon>Actinomycetota</taxon>
        <taxon>Actinomycetes</taxon>
        <taxon>Mycobacteriales</taxon>
        <taxon>environmental samples</taxon>
    </lineage>
</organism>
<feature type="domain" description="Glycosyl hydrolases family 2 sugar binding" evidence="4">
    <location>
        <begin position="19"/>
        <end position="136"/>
    </location>
</feature>
<dbReference type="Pfam" id="PF02837">
    <property type="entry name" value="Glyco_hydro_2_N"/>
    <property type="match status" value="1"/>
</dbReference>
<dbReference type="Gene3D" id="2.60.120.260">
    <property type="entry name" value="Galactose-binding domain-like"/>
    <property type="match status" value="1"/>
</dbReference>
<keyword evidence="5" id="KW-0326">Glycosidase</keyword>
<keyword evidence="5" id="KW-0378">Hydrolase</keyword>
<feature type="domain" description="Glycoside hydrolase family 2 catalytic" evidence="3">
    <location>
        <begin position="318"/>
        <end position="454"/>
    </location>
</feature>
<protein>
    <submittedName>
        <fullName evidence="5">GH2</fullName>
        <ecNumber evidence="5">3.2.1.23</ecNumber>
    </submittedName>
</protein>
<sequence length="621" mass="70232">MIEPGTHPRPQLTRPWVDLCGDWGFRTDDAETGRDEGWWHRPEVFDRTIRVPYPPESAASGIAERGFHPVVWYRREFRHVPVPGRRLLLHFGAVDYRAAVWVNGRLVAEHEGGHVPFEADVTDALLPDGDQDIVVRAEDRPGDLQQPRGKQDWEAEPHAIWYHRTTGIWQPVWLEEVPATRIDALRWSADLDQVSLRLGARLCRTDDRPLRLRVRLTLHGRLLADDVYRIDGDALRRDIGLAQAMATLGRHEAMWAPEHPNLVDAELELLDGDEVLDRVGSYTALRTVRATEGRFQLNGRAYFLRLVLAQGYWPSSHLAAPDEAALRREVELAKGLGFNGVRLHQKIEDPRFLYWCDRLGLLVWAEMPAAYEFSARTVARLTREWLEVLERDVNHPCVIAWVPINESWGVPALQAAPEQRALVSALYHLTRAMDPTRPVVGNDGWEQVVTDILTVHDYSPRGGTLRDRYGSADAVEQTLRHVQPSYRSVLLPDTPRGQEPVMVTEFGGITLVGTDSDQWLGYGMVRNPSTLLEAYRSLVDALLDSPTLTGFCYTQLTDTLQEQNGLLTEDRMPKVPAEEVYRINCRTSAAVPADAIGSFDFGDYPAPPPQRVEQQPDGRVS</sequence>
<dbReference type="EC" id="3.2.1.23" evidence="5"/>
<feature type="region of interest" description="Disordered" evidence="2">
    <location>
        <begin position="599"/>
        <end position="621"/>
    </location>
</feature>
<dbReference type="SUPFAM" id="SSF51445">
    <property type="entry name" value="(Trans)glycosidases"/>
    <property type="match status" value="1"/>
</dbReference>
<dbReference type="GO" id="GO:0004565">
    <property type="term" value="F:beta-galactosidase activity"/>
    <property type="evidence" value="ECO:0007669"/>
    <property type="project" value="UniProtKB-EC"/>
</dbReference>
<accession>A0A6J4I133</accession>
<comment type="similarity">
    <text evidence="1">Belongs to the glycosyl hydrolase 2 family.</text>
</comment>